<dbReference type="InterPro" id="IPR050598">
    <property type="entry name" value="AminoAcid_Transporter"/>
</dbReference>
<feature type="compositionally biased region" description="Polar residues" evidence="5">
    <location>
        <begin position="573"/>
        <end position="587"/>
    </location>
</feature>
<dbReference type="InterPro" id="IPR002293">
    <property type="entry name" value="AA/rel_permease1"/>
</dbReference>
<feature type="transmembrane region" description="Helical" evidence="6">
    <location>
        <begin position="212"/>
        <end position="234"/>
    </location>
</feature>
<gene>
    <name evidence="7" type="ORF">ZT1A5_G9140</name>
</gene>
<accession>A0A1Y6LTJ7</accession>
<evidence type="ECO:0000256" key="6">
    <source>
        <dbReference type="SAM" id="Phobius"/>
    </source>
</evidence>
<evidence type="ECO:0000256" key="2">
    <source>
        <dbReference type="ARBA" id="ARBA00022692"/>
    </source>
</evidence>
<dbReference type="Gene3D" id="1.20.1740.10">
    <property type="entry name" value="Amino acid/polyamine transporter I"/>
    <property type="match status" value="1"/>
</dbReference>
<reference evidence="7 8" key="1">
    <citation type="submission" date="2016-10" db="EMBL/GenBank/DDBJ databases">
        <authorList>
            <person name="Varghese N."/>
        </authorList>
    </citation>
    <scope>NUCLEOTIDE SEQUENCE [LARGE SCALE GENOMIC DNA]</scope>
</reference>
<feature type="transmembrane region" description="Helical" evidence="6">
    <location>
        <begin position="99"/>
        <end position="121"/>
    </location>
</feature>
<dbReference type="PANTHER" id="PTHR11785:SF532">
    <property type="entry name" value="TRANSPORTER, PUTATIVE (EUROFUNG)-RELATED"/>
    <property type="match status" value="1"/>
</dbReference>
<dbReference type="SUPFAM" id="SSF75005">
    <property type="entry name" value="Arabinanase/levansucrase/invertase"/>
    <property type="match status" value="1"/>
</dbReference>
<feature type="transmembrane region" description="Helical" evidence="6">
    <location>
        <begin position="142"/>
        <end position="168"/>
    </location>
</feature>
<feature type="compositionally biased region" description="Polar residues" evidence="5">
    <location>
        <begin position="539"/>
        <end position="556"/>
    </location>
</feature>
<feature type="transmembrane region" description="Helical" evidence="6">
    <location>
        <begin position="300"/>
        <end position="323"/>
    </location>
</feature>
<feature type="compositionally biased region" description="Basic residues" evidence="5">
    <location>
        <begin position="557"/>
        <end position="571"/>
    </location>
</feature>
<feature type="transmembrane region" description="Helical" evidence="6">
    <location>
        <begin position="68"/>
        <end position="93"/>
    </location>
</feature>
<organism evidence="7 8">
    <name type="scientific">Zymoseptoria tritici ST99CH_1A5</name>
    <dbReference type="NCBI Taxonomy" id="1276529"/>
    <lineage>
        <taxon>Eukaryota</taxon>
        <taxon>Fungi</taxon>
        <taxon>Dikarya</taxon>
        <taxon>Ascomycota</taxon>
        <taxon>Pezizomycotina</taxon>
        <taxon>Dothideomycetes</taxon>
        <taxon>Dothideomycetidae</taxon>
        <taxon>Mycosphaerellales</taxon>
        <taxon>Mycosphaerellaceae</taxon>
        <taxon>Zymoseptoria</taxon>
    </lineage>
</organism>
<dbReference type="CDD" id="cd08983">
    <property type="entry name" value="GH43_Bt3655-like"/>
    <property type="match status" value="1"/>
</dbReference>
<comment type="subcellular location">
    <subcellularLocation>
        <location evidence="1">Membrane</location>
        <topology evidence="1">Multi-pass membrane protein</topology>
    </subcellularLocation>
</comment>
<dbReference type="InterPro" id="IPR023296">
    <property type="entry name" value="Glyco_hydro_beta-prop_sf"/>
</dbReference>
<feature type="transmembrane region" description="Helical" evidence="6">
    <location>
        <begin position="254"/>
        <end position="279"/>
    </location>
</feature>
<feature type="transmembrane region" description="Helical" evidence="6">
    <location>
        <begin position="395"/>
        <end position="418"/>
    </location>
</feature>
<feature type="transmembrane region" description="Helical" evidence="6">
    <location>
        <begin position="353"/>
        <end position="374"/>
    </location>
</feature>
<evidence type="ECO:0000313" key="8">
    <source>
        <dbReference type="Proteomes" id="UP000215453"/>
    </source>
</evidence>
<dbReference type="Gene3D" id="2.115.10.20">
    <property type="entry name" value="Glycosyl hydrolase domain, family 43"/>
    <property type="match status" value="1"/>
</dbReference>
<feature type="transmembrane region" description="Helical" evidence="6">
    <location>
        <begin position="433"/>
        <end position="451"/>
    </location>
</feature>
<dbReference type="PANTHER" id="PTHR11785">
    <property type="entry name" value="AMINO ACID TRANSPORTER"/>
    <property type="match status" value="1"/>
</dbReference>
<name>A0A1Y6LTJ7_ZYMTR</name>
<dbReference type="Pfam" id="PF13520">
    <property type="entry name" value="AA_permease_2"/>
    <property type="match status" value="1"/>
</dbReference>
<dbReference type="EMBL" id="LT882684">
    <property type="protein sequence ID" value="SMY27695.1"/>
    <property type="molecule type" value="Genomic_DNA"/>
</dbReference>
<feature type="transmembrane region" description="Helical" evidence="6">
    <location>
        <begin position="463"/>
        <end position="483"/>
    </location>
</feature>
<evidence type="ECO:0000256" key="4">
    <source>
        <dbReference type="ARBA" id="ARBA00023136"/>
    </source>
</evidence>
<evidence type="ECO:0000256" key="1">
    <source>
        <dbReference type="ARBA" id="ARBA00004141"/>
    </source>
</evidence>
<keyword evidence="4 6" id="KW-0472">Membrane</keyword>
<keyword evidence="3 6" id="KW-1133">Transmembrane helix</keyword>
<protein>
    <submittedName>
        <fullName evidence="7">Uncharacterized protein</fullName>
    </submittedName>
</protein>
<dbReference type="Proteomes" id="UP000215453">
    <property type="component" value="Chromosome 9"/>
</dbReference>
<dbReference type="GO" id="GO:0016020">
    <property type="term" value="C:membrane"/>
    <property type="evidence" value="ECO:0007669"/>
    <property type="project" value="UniProtKB-SubCell"/>
</dbReference>
<feature type="transmembrane region" description="Helical" evidence="6">
    <location>
        <begin position="180"/>
        <end position="200"/>
    </location>
</feature>
<feature type="transmembrane region" description="Helical" evidence="6">
    <location>
        <begin position="495"/>
        <end position="520"/>
    </location>
</feature>
<evidence type="ECO:0000256" key="5">
    <source>
        <dbReference type="SAM" id="MobiDB-lite"/>
    </source>
</evidence>
<sequence>MASQTGDGNNTSESTSLLSGTIAESYHAIDRTERHDSAIEIKPPPSDVEADVLPETSALGRNLTWSSAYILTISRVLGSGIFAVPGTILAAVGSPGLALTLWIVGALLAYFGLMVALEFGSMLPRSGGDKVYLEFTYRKPKYLVSILVATQAILLGFTASNCIIFAQYMLFAFGIDGSEVARKAIAVGLLTWVTFVHACFMKTGIRIQNALGWIKIVMMIFMILSGIFVVLFRHNDTATALQSPTVNHLQWSWAGLWTGSIWSLGAIATSILKVFYSFAGLNNVNNVLNEVKNPIRTLKSVTLTALVTACGMYLLVNIAYFSVVPLDEVRNSGGLIAALYFERVFGTSVGRRFLPLMVALGCVGNVMVVTFALARLNQEIARTGLMPFSRVLSSNAPFGSPLGGLLVHYIPSVLVLAIPTGDVYSFILEVEGYPAQISALAVSFGLIWLRFRRPDLQRPYKAWIPGVVIRMGVSVALLVAPFFPSPAQKSGVFGAAAYALVGIAVLTLGVIYWLMFAIVLPKWRGYALADETEALDDGTTITKVNTPSTSPKSTASNRHHAASNPPLHRHPPGSNSLRPPPILSSTRPLHPTVIHRQSNDAHTWQQLTTDGSNGAILRSTIGDKGVRDSKIVRAKDGSKYWLIGTDLQVNNKADFNVASRFGSLKIIIWESPDLVNWSSPRLSPNLTDSSAGNVWAPEAVWDESSQTYFVVFASRFFPATPADRSGPQPPNKLMYVTTTDFKTFSAAKEYLAPGYPVIDATFLKADNEGARVWYRWVKDERDLLIYQERSANGLLGPWSRVGGASDSERITFAKQYSNNEGPLVFKDNVDSGLFHLWIDENSLQTYIPATARTLGSMSAWKAEALKGFPNHIKHGSVESVTQAQYDALLKKYPAKAASVHS</sequence>
<proteinExistence type="predicted"/>
<keyword evidence="2 6" id="KW-0812">Transmembrane</keyword>
<dbReference type="GO" id="GO:0015179">
    <property type="term" value="F:L-amino acid transmembrane transporter activity"/>
    <property type="evidence" value="ECO:0007669"/>
    <property type="project" value="TreeGrafter"/>
</dbReference>
<feature type="region of interest" description="Disordered" evidence="5">
    <location>
        <begin position="539"/>
        <end position="588"/>
    </location>
</feature>
<dbReference type="AlphaFoldDB" id="A0A1Y6LTJ7"/>
<evidence type="ECO:0000313" key="7">
    <source>
        <dbReference type="EMBL" id="SMY27695.1"/>
    </source>
</evidence>
<evidence type="ECO:0000256" key="3">
    <source>
        <dbReference type="ARBA" id="ARBA00022989"/>
    </source>
</evidence>